<dbReference type="AlphaFoldDB" id="A0A2U3PSM6"/>
<accession>A0A2U3PSM6</accession>
<name>A0A2U3PSM6_9BRAD</name>
<gene>
    <name evidence="1" type="ORF">BRAD3257_0980</name>
</gene>
<dbReference type="EMBL" id="LS398110">
    <property type="protein sequence ID" value="SPP92124.1"/>
    <property type="molecule type" value="Genomic_DNA"/>
</dbReference>
<sequence length="78" mass="8211">MGCKINTWDDRSGFAGRPVSIIGRNGPGQQDAAALQCRGGIIDRHQTAGGGERLSLVGSHGMIEVSDFGNKDSPKRTT</sequence>
<dbReference type="Proteomes" id="UP000246085">
    <property type="component" value="Chromosome BRAD3257"/>
</dbReference>
<evidence type="ECO:0000313" key="2">
    <source>
        <dbReference type="Proteomes" id="UP000246085"/>
    </source>
</evidence>
<proteinExistence type="predicted"/>
<evidence type="ECO:0000313" key="1">
    <source>
        <dbReference type="EMBL" id="SPP92124.1"/>
    </source>
</evidence>
<dbReference type="KEGG" id="bvz:BRAD3257_0980"/>
<organism evidence="1 2">
    <name type="scientific">Bradyrhizobium vignae</name>
    <dbReference type="NCBI Taxonomy" id="1549949"/>
    <lineage>
        <taxon>Bacteria</taxon>
        <taxon>Pseudomonadati</taxon>
        <taxon>Pseudomonadota</taxon>
        <taxon>Alphaproteobacteria</taxon>
        <taxon>Hyphomicrobiales</taxon>
        <taxon>Nitrobacteraceae</taxon>
        <taxon>Bradyrhizobium</taxon>
    </lineage>
</organism>
<protein>
    <submittedName>
        <fullName evidence="1">Uncharacterized protein</fullName>
    </submittedName>
</protein>
<reference evidence="1 2" key="1">
    <citation type="submission" date="2018-03" db="EMBL/GenBank/DDBJ databases">
        <authorList>
            <person name="Gully D."/>
        </authorList>
    </citation>
    <scope>NUCLEOTIDE SEQUENCE [LARGE SCALE GENOMIC DNA]</scope>
    <source>
        <strain evidence="1">ORS3257</strain>
    </source>
</reference>